<feature type="domain" description="NAA35-like N-terminal" evidence="1">
    <location>
        <begin position="13"/>
        <end position="141"/>
    </location>
</feature>
<dbReference type="PANTHER" id="PTHR21373">
    <property type="entry name" value="GLUCOSE REPRESSIBLE PROTEIN MAK10"/>
    <property type="match status" value="1"/>
</dbReference>
<reference evidence="2 3" key="1">
    <citation type="journal article" date="2015" name="Genome Biol. Evol.">
        <title>Phylogenomic analyses indicate that early fungi evolved digesting cell walls of algal ancestors of land plants.</title>
        <authorList>
            <person name="Chang Y."/>
            <person name="Wang S."/>
            <person name="Sekimoto S."/>
            <person name="Aerts A.L."/>
            <person name="Choi C."/>
            <person name="Clum A."/>
            <person name="LaButti K.M."/>
            <person name="Lindquist E.A."/>
            <person name="Yee Ngan C."/>
            <person name="Ohm R.A."/>
            <person name="Salamov A.A."/>
            <person name="Grigoriev I.V."/>
            <person name="Spatafora J.W."/>
            <person name="Berbee M.L."/>
        </authorList>
    </citation>
    <scope>NUCLEOTIDE SEQUENCE [LARGE SCALE GENOMIC DNA]</scope>
    <source>
        <strain evidence="2 3">NRRL 28638</strain>
    </source>
</reference>
<dbReference type="Pfam" id="PF04112">
    <property type="entry name" value="Mak10"/>
    <property type="match status" value="1"/>
</dbReference>
<gene>
    <name evidence="2" type="ORF">CONCODRAFT_161472</name>
</gene>
<name>A0A137NPJ1_CONC2</name>
<protein>
    <submittedName>
        <fullName evidence="2">Mak10-domain-containing protein</fullName>
    </submittedName>
</protein>
<dbReference type="Proteomes" id="UP000070444">
    <property type="component" value="Unassembled WGS sequence"/>
</dbReference>
<dbReference type="InterPro" id="IPR057983">
    <property type="entry name" value="NAA35-like_N"/>
</dbReference>
<accession>A0A137NPJ1</accession>
<evidence type="ECO:0000313" key="2">
    <source>
        <dbReference type="EMBL" id="KXN64657.1"/>
    </source>
</evidence>
<proteinExistence type="predicted"/>
<organism evidence="2 3">
    <name type="scientific">Conidiobolus coronatus (strain ATCC 28846 / CBS 209.66 / NRRL 28638)</name>
    <name type="common">Delacroixia coronata</name>
    <dbReference type="NCBI Taxonomy" id="796925"/>
    <lineage>
        <taxon>Eukaryota</taxon>
        <taxon>Fungi</taxon>
        <taxon>Fungi incertae sedis</taxon>
        <taxon>Zoopagomycota</taxon>
        <taxon>Entomophthoromycotina</taxon>
        <taxon>Entomophthoromycetes</taxon>
        <taxon>Entomophthorales</taxon>
        <taxon>Ancylistaceae</taxon>
        <taxon>Conidiobolus</taxon>
    </lineage>
</organism>
<dbReference type="InterPro" id="IPR007244">
    <property type="entry name" value="Naa35_N"/>
</dbReference>
<dbReference type="PANTHER" id="PTHR21373:SF0">
    <property type="entry name" value="N-ALPHA-ACETYLTRANSFERASE 35, NATC AUXILIARY SUBUNIT"/>
    <property type="match status" value="1"/>
</dbReference>
<dbReference type="AlphaFoldDB" id="A0A137NPJ1"/>
<evidence type="ECO:0000313" key="3">
    <source>
        <dbReference type="Proteomes" id="UP000070444"/>
    </source>
</evidence>
<sequence length="495" mass="57351">MLLVHLKRVVKLGELVHSPYFGLLDAMAACEIMDPKMDSGYQNLTNLLSEYNINSDLSYNNVLAILDKLFCLQIEWFFGNPPLQTLFTSYYLHYQTPQLSYNSNASNLIFSYVHLIRLSGHFISNQVTEEGQFYEGEDFSNQLPHNVRWSQVPPYDEAKWVARSEELIMNIVDGLNIRDGILDQVIVRFKVQLLLLKICWGFYGSDKNIDELRGLLFESLELIRGLEQAYEFSESLVDSAFNFNLSNLISGQVPPRPIEHWDFAKVKQNYKNFLKSALFITNVVQNPFGLTPSATQFCGLSLDKLLKSYSSAKNCTIVQVWLQSLLLNRSSNSSYFGKLPAQEFIPMYIDWFDLSDEGKEEWTGNDYLKPIWTGVNTLMNEGLVNYTKNVSRQRREGNKLVRKWQTQVSNIMQLIQNSNLRDYLSSEDLLINLSNLIQNFLNYKKLEIMETILRLSFSLNLVNSRKDYFVNLIYLEHVLRLNHDLILNYSSLSNL</sequence>
<evidence type="ECO:0000259" key="1">
    <source>
        <dbReference type="Pfam" id="PF04112"/>
    </source>
</evidence>
<dbReference type="GO" id="GO:0031417">
    <property type="term" value="C:NatC complex"/>
    <property type="evidence" value="ECO:0007669"/>
    <property type="project" value="InterPro"/>
</dbReference>
<dbReference type="STRING" id="796925.A0A137NPJ1"/>
<keyword evidence="3" id="KW-1185">Reference proteome</keyword>
<dbReference type="EMBL" id="KQ965305">
    <property type="protein sequence ID" value="KXN64657.1"/>
    <property type="molecule type" value="Genomic_DNA"/>
</dbReference>
<dbReference type="OrthoDB" id="269405at2759"/>